<dbReference type="RefSeq" id="XP_003060293.1">
    <property type="nucleotide sequence ID" value="XM_003060247.1"/>
</dbReference>
<evidence type="ECO:0000313" key="3">
    <source>
        <dbReference type="Proteomes" id="UP000001876"/>
    </source>
</evidence>
<feature type="compositionally biased region" description="Basic residues" evidence="1">
    <location>
        <begin position="72"/>
        <end position="82"/>
    </location>
</feature>
<accession>C1MYK9</accession>
<reference evidence="2 3" key="1">
    <citation type="journal article" date="2009" name="Science">
        <title>Green evolution and dynamic adaptations revealed by genomes of the marine picoeukaryotes Micromonas.</title>
        <authorList>
            <person name="Worden A.Z."/>
            <person name="Lee J.H."/>
            <person name="Mock T."/>
            <person name="Rouze P."/>
            <person name="Simmons M.P."/>
            <person name="Aerts A.L."/>
            <person name="Allen A.E."/>
            <person name="Cuvelier M.L."/>
            <person name="Derelle E."/>
            <person name="Everett M.V."/>
            <person name="Foulon E."/>
            <person name="Grimwood J."/>
            <person name="Gundlach H."/>
            <person name="Henrissat B."/>
            <person name="Napoli C."/>
            <person name="McDonald S.M."/>
            <person name="Parker M.S."/>
            <person name="Rombauts S."/>
            <person name="Salamov A."/>
            <person name="Von Dassow P."/>
            <person name="Badger J.H."/>
            <person name="Coutinho P.M."/>
            <person name="Demir E."/>
            <person name="Dubchak I."/>
            <person name="Gentemann C."/>
            <person name="Eikrem W."/>
            <person name="Gready J.E."/>
            <person name="John U."/>
            <person name="Lanier W."/>
            <person name="Lindquist E.A."/>
            <person name="Lucas S."/>
            <person name="Mayer K.F."/>
            <person name="Moreau H."/>
            <person name="Not F."/>
            <person name="Otillar R."/>
            <person name="Panaud O."/>
            <person name="Pangilinan J."/>
            <person name="Paulsen I."/>
            <person name="Piegu B."/>
            <person name="Poliakov A."/>
            <person name="Robbens S."/>
            <person name="Schmutz J."/>
            <person name="Toulza E."/>
            <person name="Wyss T."/>
            <person name="Zelensky A."/>
            <person name="Zhou K."/>
            <person name="Armbrust E.V."/>
            <person name="Bhattacharya D."/>
            <person name="Goodenough U.W."/>
            <person name="Van de Peer Y."/>
            <person name="Grigoriev I.V."/>
        </authorList>
    </citation>
    <scope>NUCLEOTIDE SEQUENCE [LARGE SCALE GENOMIC DNA]</scope>
    <source>
        <strain evidence="2 3">CCMP1545</strain>
    </source>
</reference>
<gene>
    <name evidence="2" type="ORF">MICPUCDRAFT_68910</name>
</gene>
<sequence>MNSTPTSLCMERPSARRRRVRENLRRRRRVQPRGVARARGRRVVARVSARRGRAGDEPVGMQRGFVGVHSARPARRRRRRRRASDSREDEEDRGRSRYRNGRSQSITYGEVAHRDLTRPR</sequence>
<evidence type="ECO:0000256" key="1">
    <source>
        <dbReference type="SAM" id="MobiDB-lite"/>
    </source>
</evidence>
<name>C1MYK9_MICPC</name>
<evidence type="ECO:0000313" key="2">
    <source>
        <dbReference type="EMBL" id="EEH55062.1"/>
    </source>
</evidence>
<organism evidence="3">
    <name type="scientific">Micromonas pusilla (strain CCMP1545)</name>
    <name type="common">Picoplanktonic green alga</name>
    <dbReference type="NCBI Taxonomy" id="564608"/>
    <lineage>
        <taxon>Eukaryota</taxon>
        <taxon>Viridiplantae</taxon>
        <taxon>Chlorophyta</taxon>
        <taxon>Mamiellophyceae</taxon>
        <taxon>Mamiellales</taxon>
        <taxon>Mamiellaceae</taxon>
        <taxon>Micromonas</taxon>
    </lineage>
</organism>
<dbReference type="KEGG" id="mpp:MICPUCDRAFT_68910"/>
<feature type="region of interest" description="Disordered" evidence="1">
    <location>
        <begin position="1"/>
        <end position="120"/>
    </location>
</feature>
<dbReference type="EMBL" id="GG663742">
    <property type="protein sequence ID" value="EEH55062.1"/>
    <property type="molecule type" value="Genomic_DNA"/>
</dbReference>
<keyword evidence="3" id="KW-1185">Reference proteome</keyword>
<feature type="compositionally biased region" description="Basic and acidic residues" evidence="1">
    <location>
        <begin position="111"/>
        <end position="120"/>
    </location>
</feature>
<protein>
    <submittedName>
        <fullName evidence="2">Predicted protein</fullName>
    </submittedName>
</protein>
<dbReference type="GeneID" id="9686023"/>
<dbReference type="AlphaFoldDB" id="C1MYK9"/>
<proteinExistence type="predicted"/>
<dbReference type="Proteomes" id="UP000001876">
    <property type="component" value="Unassembled WGS sequence"/>
</dbReference>
<feature type="compositionally biased region" description="Basic residues" evidence="1">
    <location>
        <begin position="15"/>
        <end position="52"/>
    </location>
</feature>